<dbReference type="InterPro" id="IPR003615">
    <property type="entry name" value="HNH_nuc"/>
</dbReference>
<dbReference type="Proteomes" id="UP000219563">
    <property type="component" value="Unassembled WGS sequence"/>
</dbReference>
<keyword evidence="2" id="KW-0540">Nuclease</keyword>
<dbReference type="Gene3D" id="1.10.30.50">
    <property type="match status" value="1"/>
</dbReference>
<name>A0A285REV7_9FIRM</name>
<evidence type="ECO:0000313" key="3">
    <source>
        <dbReference type="Proteomes" id="UP000219563"/>
    </source>
</evidence>
<accession>A0A285REV7</accession>
<dbReference type="GO" id="GO:0004519">
    <property type="term" value="F:endonuclease activity"/>
    <property type="evidence" value="ECO:0007669"/>
    <property type="project" value="UniProtKB-KW"/>
</dbReference>
<reference evidence="2 3" key="1">
    <citation type="submission" date="2017-08" db="EMBL/GenBank/DDBJ databases">
        <authorList>
            <person name="de Groot N.N."/>
        </authorList>
    </citation>
    <scope>NUCLEOTIDE SEQUENCE [LARGE SCALE GENOMIC DNA]</scope>
    <source>
        <strain evidence="2 3">DSM 9787</strain>
    </source>
</reference>
<dbReference type="RefSeq" id="WP_097075616.1">
    <property type="nucleotide sequence ID" value="NZ_OBMR01000002.1"/>
</dbReference>
<protein>
    <submittedName>
        <fullName evidence="2">HNH endonuclease</fullName>
    </submittedName>
</protein>
<dbReference type="AlphaFoldDB" id="A0A285REV7"/>
<proteinExistence type="predicted"/>
<keyword evidence="2" id="KW-0378">Hydrolase</keyword>
<sequence length="374" mass="44457">MNLPYSDELHIEYLSRLFDNTSECYKFFWFKAILEKVVAGHTEIAFEELVDDMIASAWYMVTEYHLNLGPKDTLESLVNLIKDKNPSFTSNIKKPELIAYLSETQDKEINSKKRTLILNVPYRLQAPFVPGIKGKAWDVPKDILIENINNHNGIMYYFLGLNGLLSKIIVKDEWVNYFVKNQEIIRGWLEYNMILYLQRRNPNVPGIADKLYPPQERKLDDVKKYWKLILTVSPEPVEEIYGKTILTPNDISIDHFVPWSYVAHDEMWNLNPTTRSINSSKSNNLPEWNTYFERLAELEYRSYRMMRKYDIVRKEFKKCAKKHFNDDKIKYRIYESEIEYEQFQKELEAVILPVYKSAQNCGFMEWKYPENGKI</sequence>
<keyword evidence="2" id="KW-0255">Endonuclease</keyword>
<gene>
    <name evidence="2" type="ORF">SAMN02910411_0940</name>
</gene>
<evidence type="ECO:0000313" key="2">
    <source>
        <dbReference type="EMBL" id="SOB92591.1"/>
    </source>
</evidence>
<dbReference type="EMBL" id="OBMR01000002">
    <property type="protein sequence ID" value="SOB92591.1"/>
    <property type="molecule type" value="Genomic_DNA"/>
</dbReference>
<feature type="domain" description="HNH nuclease" evidence="1">
    <location>
        <begin position="243"/>
        <end position="286"/>
    </location>
</feature>
<evidence type="ECO:0000259" key="1">
    <source>
        <dbReference type="Pfam" id="PF13395"/>
    </source>
</evidence>
<dbReference type="Pfam" id="PF13395">
    <property type="entry name" value="HNH_4"/>
    <property type="match status" value="1"/>
</dbReference>
<organism evidence="2 3">
    <name type="scientific">Pseudobutyrivibrio ruminis DSM 9787</name>
    <dbReference type="NCBI Taxonomy" id="1123011"/>
    <lineage>
        <taxon>Bacteria</taxon>
        <taxon>Bacillati</taxon>
        <taxon>Bacillota</taxon>
        <taxon>Clostridia</taxon>
        <taxon>Lachnospirales</taxon>
        <taxon>Lachnospiraceae</taxon>
        <taxon>Pseudobutyrivibrio</taxon>
    </lineage>
</organism>